<organism evidence="2 3">
    <name type="scientific">Sordaria macrospora</name>
    <dbReference type="NCBI Taxonomy" id="5147"/>
    <lineage>
        <taxon>Eukaryota</taxon>
        <taxon>Fungi</taxon>
        <taxon>Dikarya</taxon>
        <taxon>Ascomycota</taxon>
        <taxon>Pezizomycotina</taxon>
        <taxon>Sordariomycetes</taxon>
        <taxon>Sordariomycetidae</taxon>
        <taxon>Sordariales</taxon>
        <taxon>Sordariaceae</taxon>
        <taxon>Sordaria</taxon>
    </lineage>
</organism>
<evidence type="ECO:0000256" key="1">
    <source>
        <dbReference type="SAM" id="MobiDB-lite"/>
    </source>
</evidence>
<name>A0A8S8ZBK0_SORMA</name>
<gene>
    <name evidence="2" type="ORF">SMACR_09716</name>
</gene>
<dbReference type="EMBL" id="NMPR01000219">
    <property type="protein sequence ID" value="KAA8627954.1"/>
    <property type="molecule type" value="Genomic_DNA"/>
</dbReference>
<feature type="region of interest" description="Disordered" evidence="1">
    <location>
        <begin position="1"/>
        <end position="42"/>
    </location>
</feature>
<evidence type="ECO:0000313" key="2">
    <source>
        <dbReference type="EMBL" id="KAA8627954.1"/>
    </source>
</evidence>
<comment type="caution">
    <text evidence="2">The sequence shown here is derived from an EMBL/GenBank/DDBJ whole genome shotgun (WGS) entry which is preliminary data.</text>
</comment>
<dbReference type="Proteomes" id="UP000433876">
    <property type="component" value="Unassembled WGS sequence"/>
</dbReference>
<dbReference type="AlphaFoldDB" id="A0A8S8ZBK0"/>
<reference evidence="2 3" key="1">
    <citation type="submission" date="2017-07" db="EMBL/GenBank/DDBJ databases">
        <title>Genome sequence of the Sordaria macrospora wild type strain R19027.</title>
        <authorList>
            <person name="Nowrousian M."/>
            <person name="Teichert I."/>
            <person name="Kueck U."/>
        </authorList>
    </citation>
    <scope>NUCLEOTIDE SEQUENCE [LARGE SCALE GENOMIC DNA]</scope>
    <source>
        <strain evidence="2 3">R19027</strain>
        <tissue evidence="2">Mycelium</tissue>
    </source>
</reference>
<protein>
    <submittedName>
        <fullName evidence="2">Uncharacterized protein</fullName>
    </submittedName>
</protein>
<dbReference type="VEuPathDB" id="FungiDB:SMAC_09716"/>
<accession>A0A8S8ZBK0</accession>
<proteinExistence type="predicted"/>
<sequence length="275" mass="30353">MSFVNFNADDGSDHPSHSSSNDNDIDRGLSSSAAAPELPEFDDELHDPFDLGDLFDVLTEDYVADTDVSRAALVEADLTCGIEHFLSGLNNDERPHFVSRDYLVTAGEIAGEPAFQSIVDPLGRIFLSVLEDNGDLATDLQRSKHKLGVARRIADDRQADFDTLNLEHIALKQELEDLKATISAAPTGIVAGAPLPRRVIEDPPAFDGKEKDPARRCEAFRAWKFRIVTAWRIDAPHYQTEDVKILRAAMLLGPELLSSIQADLEAIMMEPDEDK</sequence>
<evidence type="ECO:0000313" key="3">
    <source>
        <dbReference type="Proteomes" id="UP000433876"/>
    </source>
</evidence>